<dbReference type="Proteomes" id="UP001187192">
    <property type="component" value="Unassembled WGS sequence"/>
</dbReference>
<dbReference type="EMBL" id="BTGU01000020">
    <property type="protein sequence ID" value="GMN45275.1"/>
    <property type="molecule type" value="Genomic_DNA"/>
</dbReference>
<name>A0AA88A3Y8_FICCA</name>
<sequence length="153" mass="17586">MFHVSNPVIKYVSLRKLKLKGMCISEKLIKDIVGNCPNIRSLCLGNLRGLKKPDISKLDKLEAVEILASIELLRILCERLLDMKKYPTCCGSFRIKCWRHDLKSARIESLGGVLDRLQLMHWNLLLNKLPSDAKGPVMCFKLEWDDSIHDIRN</sequence>
<evidence type="ECO:0000313" key="2">
    <source>
        <dbReference type="Proteomes" id="UP001187192"/>
    </source>
</evidence>
<comment type="caution">
    <text evidence="1">The sequence shown here is derived from an EMBL/GenBank/DDBJ whole genome shotgun (WGS) entry which is preliminary data.</text>
</comment>
<proteinExistence type="predicted"/>
<reference evidence="1" key="1">
    <citation type="submission" date="2023-07" db="EMBL/GenBank/DDBJ databases">
        <title>draft genome sequence of fig (Ficus carica).</title>
        <authorList>
            <person name="Takahashi T."/>
            <person name="Nishimura K."/>
        </authorList>
    </citation>
    <scope>NUCLEOTIDE SEQUENCE</scope>
</reference>
<accession>A0AA88A3Y8</accession>
<organism evidence="1 2">
    <name type="scientific">Ficus carica</name>
    <name type="common">Common fig</name>
    <dbReference type="NCBI Taxonomy" id="3494"/>
    <lineage>
        <taxon>Eukaryota</taxon>
        <taxon>Viridiplantae</taxon>
        <taxon>Streptophyta</taxon>
        <taxon>Embryophyta</taxon>
        <taxon>Tracheophyta</taxon>
        <taxon>Spermatophyta</taxon>
        <taxon>Magnoliopsida</taxon>
        <taxon>eudicotyledons</taxon>
        <taxon>Gunneridae</taxon>
        <taxon>Pentapetalae</taxon>
        <taxon>rosids</taxon>
        <taxon>fabids</taxon>
        <taxon>Rosales</taxon>
        <taxon>Moraceae</taxon>
        <taxon>Ficeae</taxon>
        <taxon>Ficus</taxon>
    </lineage>
</organism>
<keyword evidence="2" id="KW-1185">Reference proteome</keyword>
<dbReference type="AlphaFoldDB" id="A0AA88A3Y8"/>
<gene>
    <name evidence="1" type="ORF">TIFTF001_014453</name>
</gene>
<protein>
    <submittedName>
        <fullName evidence="1">Uncharacterized protein</fullName>
    </submittedName>
</protein>
<evidence type="ECO:0000313" key="1">
    <source>
        <dbReference type="EMBL" id="GMN45275.1"/>
    </source>
</evidence>